<dbReference type="Pfam" id="PF08734">
    <property type="entry name" value="GYD"/>
    <property type="match status" value="1"/>
</dbReference>
<gene>
    <name evidence="1" type="ORF">MOP44_03110</name>
</gene>
<name>A0A9J7BQH3_9BACT</name>
<sequence length="108" mass="11198">MPSYLVQVSYTSEAVAALVHNPQDRTGIIRKSIKNLGGKLIGSWLSFGDYDVVLIADMPDNVSAAALAMAAAAGGSLKSIKTTPLLSTEEAKAAATKASESGYTPVQQ</sequence>
<organism evidence="1 2">
    <name type="scientific">Occallatibacter riparius</name>
    <dbReference type="NCBI Taxonomy" id="1002689"/>
    <lineage>
        <taxon>Bacteria</taxon>
        <taxon>Pseudomonadati</taxon>
        <taxon>Acidobacteriota</taxon>
        <taxon>Terriglobia</taxon>
        <taxon>Terriglobales</taxon>
        <taxon>Acidobacteriaceae</taxon>
        <taxon>Occallatibacter</taxon>
    </lineage>
</organism>
<dbReference type="EMBL" id="CP093313">
    <property type="protein sequence ID" value="UWZ84936.1"/>
    <property type="molecule type" value="Genomic_DNA"/>
</dbReference>
<accession>A0A9J7BQH3</accession>
<dbReference type="AlphaFoldDB" id="A0A9J7BQH3"/>
<evidence type="ECO:0000313" key="1">
    <source>
        <dbReference type="EMBL" id="UWZ84936.1"/>
    </source>
</evidence>
<dbReference type="InterPro" id="IPR014845">
    <property type="entry name" value="GYD/TTHA1554"/>
</dbReference>
<proteinExistence type="predicted"/>
<reference evidence="1" key="1">
    <citation type="submission" date="2021-04" db="EMBL/GenBank/DDBJ databases">
        <title>Phylogenetic analysis of Acidobacteriaceae.</title>
        <authorList>
            <person name="Qiu L."/>
            <person name="Zhang Q."/>
        </authorList>
    </citation>
    <scope>NUCLEOTIDE SEQUENCE</scope>
    <source>
        <strain evidence="1">DSM 25168</strain>
    </source>
</reference>
<dbReference type="Proteomes" id="UP001059380">
    <property type="component" value="Chromosome"/>
</dbReference>
<evidence type="ECO:0000313" key="2">
    <source>
        <dbReference type="Proteomes" id="UP001059380"/>
    </source>
</evidence>
<keyword evidence="2" id="KW-1185">Reference proteome</keyword>
<protein>
    <submittedName>
        <fullName evidence="1">GYD domain-containing protein</fullName>
    </submittedName>
</protein>
<dbReference type="KEGG" id="orp:MOP44_03110"/>
<dbReference type="RefSeq" id="WP_260794442.1">
    <property type="nucleotide sequence ID" value="NZ_CP093313.1"/>
</dbReference>